<dbReference type="GO" id="GO:0016301">
    <property type="term" value="F:kinase activity"/>
    <property type="evidence" value="ECO:0007669"/>
    <property type="project" value="UniProtKB-KW"/>
</dbReference>
<accession>A0A1D1XL11</accession>
<dbReference type="SUPFAM" id="SSF53613">
    <property type="entry name" value="Ribokinase-like"/>
    <property type="match status" value="1"/>
</dbReference>
<dbReference type="Pfam" id="PF00294">
    <property type="entry name" value="PfkB"/>
    <property type="match status" value="1"/>
</dbReference>
<proteinExistence type="inferred from homology"/>
<protein>
    <submittedName>
        <fullName evidence="6">Fructoselysine kinase</fullName>
    </submittedName>
</protein>
<dbReference type="PANTHER" id="PTHR43085">
    <property type="entry name" value="HEXOKINASE FAMILY MEMBER"/>
    <property type="match status" value="1"/>
</dbReference>
<reference evidence="6" key="1">
    <citation type="submission" date="2015-07" db="EMBL/GenBank/DDBJ databases">
        <title>Transcriptome Assembly of Anthurium amnicola.</title>
        <authorList>
            <person name="Suzuki J."/>
        </authorList>
    </citation>
    <scope>NUCLEOTIDE SEQUENCE</scope>
</reference>
<evidence type="ECO:0000256" key="1">
    <source>
        <dbReference type="ARBA" id="ARBA00010688"/>
    </source>
</evidence>
<sequence length="371" mass="38826">MGAAPPNQPQGDDSATAADPPPPPPPPPSSAPSGIVVGNYCHDVLSRDGVVVGESLGGAASFISNVFAALHLCCRYVSMVGTDFAYGGPPLPIPSFSSSSPTTLFHAHFSSSADPAVTYHGDRRLRLVHACEPISPRQLPDGGPFDFGLAVGVAGEISPPTLSRMIDLCRLLFVDAQSLIRTFHPVDGTVGLVPLSDTAFSHLLPRIAFLKASADEAPFLDIEQLRKSCCVLVTQGKDGCTLYWDSGVLRVPPFPAVQVDPTGAGDSFLGGFVAGVVQGLTVPDAALLGNFFGSLTVGHIGVPKFHPGMLQRVRGELERRTPCGASGGRVEIAASYQVPKGHAEFRAFLAEAAGRESQNATEQVVSNHDNQ</sequence>
<dbReference type="InterPro" id="IPR011611">
    <property type="entry name" value="PfkB_dom"/>
</dbReference>
<organism evidence="6">
    <name type="scientific">Anthurium amnicola</name>
    <dbReference type="NCBI Taxonomy" id="1678845"/>
    <lineage>
        <taxon>Eukaryota</taxon>
        <taxon>Viridiplantae</taxon>
        <taxon>Streptophyta</taxon>
        <taxon>Embryophyta</taxon>
        <taxon>Tracheophyta</taxon>
        <taxon>Spermatophyta</taxon>
        <taxon>Magnoliopsida</taxon>
        <taxon>Liliopsida</taxon>
        <taxon>Araceae</taxon>
        <taxon>Pothoideae</taxon>
        <taxon>Potheae</taxon>
        <taxon>Anthurium</taxon>
    </lineage>
</organism>
<dbReference type="PROSITE" id="PS00584">
    <property type="entry name" value="PFKB_KINASES_2"/>
    <property type="match status" value="1"/>
</dbReference>
<dbReference type="PANTHER" id="PTHR43085:SF13">
    <property type="entry name" value="INOSITOL 3-KINASE"/>
    <property type="match status" value="1"/>
</dbReference>
<gene>
    <name evidence="6" type="primary">frlD_1</name>
    <name evidence="6" type="ORF">g.111109</name>
</gene>
<dbReference type="Gene3D" id="3.40.1190.20">
    <property type="match status" value="1"/>
</dbReference>
<evidence type="ECO:0000256" key="4">
    <source>
        <dbReference type="SAM" id="MobiDB-lite"/>
    </source>
</evidence>
<comment type="similarity">
    <text evidence="1">Belongs to the carbohydrate kinase PfkB family.</text>
</comment>
<name>A0A1D1XL11_9ARAE</name>
<dbReference type="InterPro" id="IPR029056">
    <property type="entry name" value="Ribokinase-like"/>
</dbReference>
<evidence type="ECO:0000313" key="6">
    <source>
        <dbReference type="EMBL" id="JAT43077.1"/>
    </source>
</evidence>
<dbReference type="AlphaFoldDB" id="A0A1D1XL11"/>
<dbReference type="EMBL" id="GDJX01024859">
    <property type="protein sequence ID" value="JAT43077.1"/>
    <property type="molecule type" value="Transcribed_RNA"/>
</dbReference>
<dbReference type="GO" id="GO:0010264">
    <property type="term" value="P:myo-inositol hexakisphosphate biosynthetic process"/>
    <property type="evidence" value="ECO:0007669"/>
    <property type="project" value="TreeGrafter"/>
</dbReference>
<keyword evidence="3 6" id="KW-0418">Kinase</keyword>
<evidence type="ECO:0000256" key="3">
    <source>
        <dbReference type="ARBA" id="ARBA00022777"/>
    </source>
</evidence>
<keyword evidence="2" id="KW-0808">Transferase</keyword>
<feature type="domain" description="Carbohydrate kinase PfkB" evidence="5">
    <location>
        <begin position="230"/>
        <end position="302"/>
    </location>
</feature>
<evidence type="ECO:0000256" key="2">
    <source>
        <dbReference type="ARBA" id="ARBA00022679"/>
    </source>
</evidence>
<feature type="region of interest" description="Disordered" evidence="4">
    <location>
        <begin position="1"/>
        <end position="33"/>
    </location>
</feature>
<dbReference type="InterPro" id="IPR050306">
    <property type="entry name" value="PfkB_Carbo_kinase"/>
</dbReference>
<evidence type="ECO:0000259" key="5">
    <source>
        <dbReference type="Pfam" id="PF00294"/>
    </source>
</evidence>
<dbReference type="InterPro" id="IPR002173">
    <property type="entry name" value="Carboh/pur_kinase_PfkB_CS"/>
</dbReference>
<feature type="compositionally biased region" description="Pro residues" evidence="4">
    <location>
        <begin position="19"/>
        <end position="30"/>
    </location>
</feature>